<name>A0A0K6IQK0_9GAMM</name>
<dbReference type="OrthoDB" id="6401536at2"/>
<organism evidence="1 2">
    <name type="scientific">Marinomonas fungiae</name>
    <dbReference type="NCBI Taxonomy" id="1137284"/>
    <lineage>
        <taxon>Bacteria</taxon>
        <taxon>Pseudomonadati</taxon>
        <taxon>Pseudomonadota</taxon>
        <taxon>Gammaproteobacteria</taxon>
        <taxon>Oceanospirillales</taxon>
        <taxon>Oceanospirillaceae</taxon>
        <taxon>Marinomonas</taxon>
    </lineage>
</organism>
<dbReference type="STRING" id="1137284.GCA_001418205_02921"/>
<evidence type="ECO:0000313" key="1">
    <source>
        <dbReference type="EMBL" id="CUB05374.1"/>
    </source>
</evidence>
<dbReference type="AlphaFoldDB" id="A0A0K6IQK0"/>
<gene>
    <name evidence="1" type="ORF">Ga0061065_11080</name>
</gene>
<proteinExistence type="predicted"/>
<dbReference type="EMBL" id="CYHG01000010">
    <property type="protein sequence ID" value="CUB05374.1"/>
    <property type="molecule type" value="Genomic_DNA"/>
</dbReference>
<protein>
    <submittedName>
        <fullName evidence="1">Uncharacterized protein</fullName>
    </submittedName>
</protein>
<evidence type="ECO:0000313" key="2">
    <source>
        <dbReference type="Proteomes" id="UP000182769"/>
    </source>
</evidence>
<reference evidence="2" key="1">
    <citation type="submission" date="2015-08" db="EMBL/GenBank/DDBJ databases">
        <authorList>
            <person name="Varghese N."/>
        </authorList>
    </citation>
    <scope>NUCLEOTIDE SEQUENCE [LARGE SCALE GENOMIC DNA]</scope>
    <source>
        <strain evidence="2">JCM 18476</strain>
    </source>
</reference>
<dbReference type="RefSeq" id="WP_055463961.1">
    <property type="nucleotide sequence ID" value="NZ_CYHG01000010.1"/>
</dbReference>
<dbReference type="Proteomes" id="UP000182769">
    <property type="component" value="Unassembled WGS sequence"/>
</dbReference>
<keyword evidence="2" id="KW-1185">Reference proteome</keyword>
<accession>A0A0K6IQK0</accession>
<sequence>MTDTLTNLFPEAPLEAIPTSKGKAPYVVLKMLADGQLLERDELTKVLGETWRWGLQQLRGDRFGYWLIHSIKKPNSRFTVLQLDPRHLSGDAKQDAAARLEARRKLKRTSHKEAVLGGNRVPKAYTEMLEANAAYFKNLGEAANDSMMGDEY</sequence>